<comment type="subcellular location">
    <subcellularLocation>
        <location evidence="7">Mitochondrion</location>
    </subcellularLocation>
</comment>
<feature type="region of interest" description="Disordered" evidence="8">
    <location>
        <begin position="491"/>
        <end position="528"/>
    </location>
</feature>
<keyword evidence="9" id="KW-0812">Transmembrane</keyword>
<evidence type="ECO:0000256" key="9">
    <source>
        <dbReference type="SAM" id="Phobius"/>
    </source>
</evidence>
<keyword evidence="9" id="KW-0472">Membrane</keyword>
<feature type="domain" description="Gcp-like" evidence="10">
    <location>
        <begin position="1037"/>
        <end position="1130"/>
    </location>
</feature>
<dbReference type="InterPro" id="IPR043129">
    <property type="entry name" value="ATPase_NBD"/>
</dbReference>
<protein>
    <recommendedName>
        <fullName evidence="1">N(6)-L-threonylcarbamoyladenine synthase</fullName>
        <ecNumber evidence="1">2.3.1.234</ecNumber>
    </recommendedName>
</protein>
<proteinExistence type="inferred from homology"/>
<dbReference type="HAMAP" id="MF_01445">
    <property type="entry name" value="TsaD"/>
    <property type="match status" value="1"/>
</dbReference>
<evidence type="ECO:0000313" key="11">
    <source>
        <dbReference type="EMBL" id="KAF4984079.1"/>
    </source>
</evidence>
<keyword evidence="5 7" id="KW-0012">Acyltransferase</keyword>
<feature type="region of interest" description="Disordered" evidence="8">
    <location>
        <begin position="134"/>
        <end position="243"/>
    </location>
</feature>
<dbReference type="PANTHER" id="PTHR11735:SF6">
    <property type="entry name" value="TRNA N6-ADENOSINE THREONYLCARBAMOYLTRANSFERASE, MITOCHONDRIAL"/>
    <property type="match status" value="1"/>
</dbReference>
<feature type="region of interest" description="Disordered" evidence="8">
    <location>
        <begin position="258"/>
        <end position="340"/>
    </location>
</feature>
<dbReference type="PROSITE" id="PS01016">
    <property type="entry name" value="GLYCOPROTEASE"/>
    <property type="match status" value="1"/>
</dbReference>
<feature type="domain" description="Gcp-like" evidence="10">
    <location>
        <begin position="1149"/>
        <end position="1376"/>
    </location>
</feature>
<keyword evidence="3 7" id="KW-0819">tRNA processing</keyword>
<feature type="region of interest" description="Disordered" evidence="8">
    <location>
        <begin position="1"/>
        <end position="69"/>
    </location>
</feature>
<feature type="compositionally biased region" description="Polar residues" evidence="8">
    <location>
        <begin position="186"/>
        <end position="243"/>
    </location>
</feature>
<accession>A0A8H4XQQ0</accession>
<reference evidence="11" key="1">
    <citation type="journal article" date="2020" name="BMC Genomics">
        <title>Correction to: Identification and distribution of gene clusters required for synthesis of sphingolipid metabolism inhibitors in diverse species of the filamentous fungus Fusarium.</title>
        <authorList>
            <person name="Kim H.S."/>
            <person name="Lohmar J.M."/>
            <person name="Busman M."/>
            <person name="Brown D.W."/>
            <person name="Naumann T.A."/>
            <person name="Divon H.H."/>
            <person name="Lysoe E."/>
            <person name="Uhlig S."/>
            <person name="Proctor R.H."/>
        </authorList>
    </citation>
    <scope>NUCLEOTIDE SEQUENCE</scope>
    <source>
        <strain evidence="11">NRRL 22465</strain>
    </source>
</reference>
<feature type="compositionally biased region" description="Polar residues" evidence="8">
    <location>
        <begin position="420"/>
        <end position="429"/>
    </location>
</feature>
<dbReference type="InterPro" id="IPR017860">
    <property type="entry name" value="Peptidase_M22_CS"/>
</dbReference>
<comment type="subunit">
    <text evidence="7">Homodimer.</text>
</comment>
<gene>
    <name evidence="11" type="ORF">FZEAL_658</name>
</gene>
<feature type="compositionally biased region" description="Basic and acidic residues" evidence="8">
    <location>
        <begin position="165"/>
        <end position="177"/>
    </location>
</feature>
<dbReference type="PANTHER" id="PTHR11735">
    <property type="entry name" value="TRNA N6-ADENOSINE THREONYLCARBAMOYLTRANSFERASE"/>
    <property type="match status" value="1"/>
</dbReference>
<keyword evidence="12" id="KW-1185">Reference proteome</keyword>
<comment type="function">
    <text evidence="7">Required for the formation of a threonylcarbamoyl group on adenosine at position 37 (t(6)A37) in mitochondrial tRNAs that read codons beginning with adenine. Probably involved in the transfer of the threonylcarbamoyl moiety of threonylcarbamoyl-AMP (TC-AMP) to the N6 group of A37. Involved in mitochondrial genome maintenance.</text>
</comment>
<evidence type="ECO:0000259" key="10">
    <source>
        <dbReference type="Pfam" id="PF00814"/>
    </source>
</evidence>
<evidence type="ECO:0000256" key="8">
    <source>
        <dbReference type="SAM" id="MobiDB-lite"/>
    </source>
</evidence>
<dbReference type="EC" id="2.3.1.234" evidence="1"/>
<evidence type="ECO:0000256" key="4">
    <source>
        <dbReference type="ARBA" id="ARBA00022723"/>
    </source>
</evidence>
<evidence type="ECO:0000313" key="12">
    <source>
        <dbReference type="Proteomes" id="UP000635477"/>
    </source>
</evidence>
<evidence type="ECO:0000256" key="7">
    <source>
        <dbReference type="HAMAP-Rule" id="MF_03179"/>
    </source>
</evidence>
<feature type="region of interest" description="Disordered" evidence="8">
    <location>
        <begin position="707"/>
        <end position="727"/>
    </location>
</feature>
<dbReference type="SUPFAM" id="SSF53067">
    <property type="entry name" value="Actin-like ATPase domain"/>
    <property type="match status" value="2"/>
</dbReference>
<dbReference type="GO" id="GO:0072670">
    <property type="term" value="P:mitochondrial tRNA threonylcarbamoyladenosine modification"/>
    <property type="evidence" value="ECO:0007669"/>
    <property type="project" value="TreeGrafter"/>
</dbReference>
<name>A0A8H4XQQ0_9HYPO</name>
<evidence type="ECO:0000256" key="5">
    <source>
        <dbReference type="ARBA" id="ARBA00023315"/>
    </source>
</evidence>
<dbReference type="InterPro" id="IPR000905">
    <property type="entry name" value="Gcp-like_dom"/>
</dbReference>
<dbReference type="EMBL" id="JABEYC010000035">
    <property type="protein sequence ID" value="KAF4984079.1"/>
    <property type="molecule type" value="Genomic_DNA"/>
</dbReference>
<dbReference type="GO" id="GO:0046872">
    <property type="term" value="F:metal ion binding"/>
    <property type="evidence" value="ECO:0007669"/>
    <property type="project" value="UniProtKB-KW"/>
</dbReference>
<dbReference type="InterPro" id="IPR022450">
    <property type="entry name" value="TsaD"/>
</dbReference>
<dbReference type="GO" id="GO:0061711">
    <property type="term" value="F:tRNA N(6)-L-threonylcarbamoyladenine synthase activity"/>
    <property type="evidence" value="ECO:0007669"/>
    <property type="project" value="UniProtKB-EC"/>
</dbReference>
<feature type="region of interest" description="Disordered" evidence="8">
    <location>
        <begin position="362"/>
        <end position="438"/>
    </location>
</feature>
<comment type="similarity">
    <text evidence="7">Belongs to the KAE1 / TsaD family.</text>
</comment>
<keyword evidence="4 7" id="KW-0479">Metal-binding</keyword>
<feature type="compositionally biased region" description="Pro residues" evidence="8">
    <location>
        <begin position="7"/>
        <end position="16"/>
    </location>
</feature>
<evidence type="ECO:0000256" key="3">
    <source>
        <dbReference type="ARBA" id="ARBA00022694"/>
    </source>
</evidence>
<keyword evidence="9" id="KW-1133">Transmembrane helix</keyword>
<comment type="cofactor">
    <cofactor evidence="7">
        <name>a divalent metal cation</name>
        <dbReference type="ChEBI" id="CHEBI:60240"/>
    </cofactor>
    <text evidence="7">Binds 1 divalent metal cation per subunit.</text>
</comment>
<feature type="compositionally biased region" description="Low complexity" evidence="8">
    <location>
        <begin position="404"/>
        <end position="415"/>
    </location>
</feature>
<dbReference type="InterPro" id="IPR017861">
    <property type="entry name" value="KAE1/TsaD"/>
</dbReference>
<feature type="compositionally biased region" description="Polar residues" evidence="8">
    <location>
        <begin position="152"/>
        <end position="164"/>
    </location>
</feature>
<comment type="caution">
    <text evidence="11">The sequence shown here is derived from an EMBL/GenBank/DDBJ whole genome shotgun (WGS) entry which is preliminary data.</text>
</comment>
<feature type="compositionally biased region" description="Polar residues" evidence="8">
    <location>
        <begin position="377"/>
        <end position="389"/>
    </location>
</feature>
<keyword evidence="2 7" id="KW-0808">Transferase</keyword>
<sequence length="1419" mass="155304">MNYFTQPHPPTQPPPYTAAQPRPREEWEDWEDDGHASPNDAGEQVLTGAPPPLNIPARTTKPPVPRSSRVSAVKIMRLKSKQRQKDQNAKAGIKLITDMSAFRRQNHIAQTMNTPVARAGKFVDAAALRALEGEPNSASVGNWNWFKKNKDQSPATASPQQSARTPDHQKLSPDDRPIVIGIALSSEETGNSVDGYRNTSTPIEPPQQSQLSRGPVNPSITASNTSPTPVQQKSVWSPDTPDTVSSFSTIRYASSIYSQLPSPGQAPRGDVPPVPAVPANFKKSQHQRLISLELGEKSPDDSDSGTPCTLFEEDGTASPQKQAKAKTSALTPDSAASKSHGWWDHHVVTPFMDKRLTFTHKLSPESPNNKQGEEWWNKSSPQSAQSQYLTPKMAPGSFQTPIVRAPTPRRTPSPRIESTEPVSGPSTARASPVPHATPITEKPRIIITDEAIQQLPAPPPYSPTEEKKTQPVPVRYRAVFPPGHPLQAQFPPSPGPASPGLATTMSSQGGTPLTEIPLTPAPRDNARLSQMPLPTRQLGTFVPQEHSHADAGLMTKAERQRRRYEKEEVVARRAGGFWRGRGCIPKSGCFGRTGREGRQRRRVWMIVVGIALTLAILAITLGVVLTRPKDSKEIPSIWVNLTDFPPMPTGDLTIVGPDNVVAKSGCTEPSTMWSCALPKEEHDSVAPYKPNQPTIILQIQWDNSTRKDWKVPNEDPPSPKMRRGMGSAVHAGSVVREREINKFEPSPDPPKFQEMWFLGNTTDEIKSDDKGGEATPFYISLVDTVENDIRKELTKRQDSPDVNVSLPDVLPSPDLKEDGTPKSAVLLPQPVQQPVRLYDRGLPTEHYGFYTYFKRTIYLKSVTVLNGTKDEDVPLDEEGGCQRTEADFLTTWSETRLLVQIWTRTLAANTSTLIDPKGSGSIDGSKDLIRPGTMPYPVTVTTDTHGGDPGKKFVWAWPMDDRQKLDEENPRLLANNIGNPSPEPTLMRPFLRCSRRLPPLRRSLVTLAIETSCDDTGVAILRRTRTSTDLLFNERVSSDNRTFKGIHPIVAFKGHSAALAPLVRRALGALPDGNTPGRQMPDFVSVTRGPGMRSNLSVGLEMAKGLAVAWGVPLVGVHHMQAHALTPRLARALGMSMGENKNKKNKVVETGGPEFPFLSLLVSGGHTQLVLSSGLTDHAILATSGDIAVGNLLDQTARDILPPEVFDASDHVMYGRLLEAFAFPPSEDMTPAYEAVFTPSSSRADEMIPPPTGYAWTVPTPFRQSRKLAFSFSSIFTQVHKIAAANPSMDLAERRALAQHTMAAAFTHLAGRLCIALEDRPELRASQTLVVAGGVASNRFLMHVLRRMLDVRGFGHLDVVAPPVELCTDNAAMIAWAGMEMFEAGWESELSIAGIGRWPIDPEVGEGILGVDGWVKRKV</sequence>
<evidence type="ECO:0000256" key="1">
    <source>
        <dbReference type="ARBA" id="ARBA00012156"/>
    </source>
</evidence>
<feature type="region of interest" description="Disordered" evidence="8">
    <location>
        <begin position="796"/>
        <end position="822"/>
    </location>
</feature>
<dbReference type="Pfam" id="PF00814">
    <property type="entry name" value="TsaD"/>
    <property type="match status" value="2"/>
</dbReference>
<dbReference type="Proteomes" id="UP000635477">
    <property type="component" value="Unassembled WGS sequence"/>
</dbReference>
<dbReference type="OrthoDB" id="10259622at2759"/>
<keyword evidence="7" id="KW-0496">Mitochondrion</keyword>
<feature type="compositionally biased region" description="Polar residues" evidence="8">
    <location>
        <begin position="501"/>
        <end position="511"/>
    </location>
</feature>
<dbReference type="PRINTS" id="PR00789">
    <property type="entry name" value="OSIALOPTASE"/>
</dbReference>
<feature type="transmembrane region" description="Helical" evidence="9">
    <location>
        <begin position="603"/>
        <end position="625"/>
    </location>
</feature>
<evidence type="ECO:0000256" key="2">
    <source>
        <dbReference type="ARBA" id="ARBA00022679"/>
    </source>
</evidence>
<comment type="catalytic activity">
    <reaction evidence="6 7">
        <text>L-threonylcarbamoyladenylate + adenosine(37) in tRNA = N(6)-L-threonylcarbamoyladenosine(37) in tRNA + AMP + H(+)</text>
        <dbReference type="Rhea" id="RHEA:37059"/>
        <dbReference type="Rhea" id="RHEA-COMP:10162"/>
        <dbReference type="Rhea" id="RHEA-COMP:10163"/>
        <dbReference type="ChEBI" id="CHEBI:15378"/>
        <dbReference type="ChEBI" id="CHEBI:73682"/>
        <dbReference type="ChEBI" id="CHEBI:74411"/>
        <dbReference type="ChEBI" id="CHEBI:74418"/>
        <dbReference type="ChEBI" id="CHEBI:456215"/>
        <dbReference type="EC" id="2.3.1.234"/>
    </reaction>
</comment>
<reference evidence="11" key="2">
    <citation type="submission" date="2020-05" db="EMBL/GenBank/DDBJ databases">
        <authorList>
            <person name="Kim H.-S."/>
            <person name="Proctor R.H."/>
            <person name="Brown D.W."/>
        </authorList>
    </citation>
    <scope>NUCLEOTIDE SEQUENCE</scope>
    <source>
        <strain evidence="11">NRRL 22465</strain>
    </source>
</reference>
<dbReference type="Gene3D" id="3.30.420.40">
    <property type="match status" value="2"/>
</dbReference>
<evidence type="ECO:0000256" key="6">
    <source>
        <dbReference type="ARBA" id="ARBA00048117"/>
    </source>
</evidence>
<dbReference type="GO" id="GO:0005739">
    <property type="term" value="C:mitochondrion"/>
    <property type="evidence" value="ECO:0007669"/>
    <property type="project" value="UniProtKB-SubCell"/>
</dbReference>
<feature type="compositionally biased region" description="Polar residues" evidence="8">
    <location>
        <begin position="328"/>
        <end position="337"/>
    </location>
</feature>
<organism evidence="11 12">
    <name type="scientific">Fusarium zealandicum</name>
    <dbReference type="NCBI Taxonomy" id="1053134"/>
    <lineage>
        <taxon>Eukaryota</taxon>
        <taxon>Fungi</taxon>
        <taxon>Dikarya</taxon>
        <taxon>Ascomycota</taxon>
        <taxon>Pezizomycotina</taxon>
        <taxon>Sordariomycetes</taxon>
        <taxon>Hypocreomycetidae</taxon>
        <taxon>Hypocreales</taxon>
        <taxon>Nectriaceae</taxon>
        <taxon>Fusarium</taxon>
        <taxon>Fusarium staphyleae species complex</taxon>
    </lineage>
</organism>